<sequence length="149" mass="16816">MNNYARNENISKIGIIISYFVKHNYMSKGEISMIGLLIKLVICPITLILSDSILTTLNFASIYQAIIVGVVFAIFAHILEVFFLMPTMIWMNNLLDFIAAIFVIYLSQYFISGAYITLTGATLASIFINVTELIEHYYLVRSGNAKKDI</sequence>
<name>Q895B5_CLOTE</name>
<dbReference type="Proteomes" id="UP000001412">
    <property type="component" value="Chromosome"/>
</dbReference>
<feature type="transmembrane region" description="Helical" evidence="1">
    <location>
        <begin position="62"/>
        <end position="85"/>
    </location>
</feature>
<evidence type="ECO:0000313" key="2">
    <source>
        <dbReference type="EMBL" id="AAO35925.1"/>
    </source>
</evidence>
<evidence type="ECO:0000256" key="1">
    <source>
        <dbReference type="SAM" id="Phobius"/>
    </source>
</evidence>
<dbReference type="KEGG" id="ctc:CTC_01365"/>
<protein>
    <submittedName>
        <fullName evidence="2">Membrane spanning protein</fullName>
    </submittedName>
</protein>
<gene>
    <name evidence="2" type="ordered locus">CTC_01365</name>
</gene>
<accession>Q895B5</accession>
<keyword evidence="1" id="KW-0472">Membrane</keyword>
<dbReference type="AlphaFoldDB" id="Q895B5"/>
<feature type="transmembrane region" description="Helical" evidence="1">
    <location>
        <begin position="97"/>
        <end position="116"/>
    </location>
</feature>
<evidence type="ECO:0000313" key="3">
    <source>
        <dbReference type="Proteomes" id="UP000001412"/>
    </source>
</evidence>
<keyword evidence="1" id="KW-0812">Transmembrane</keyword>
<reference evidence="2 3" key="1">
    <citation type="journal article" date="2003" name="Proc. Natl. Acad. Sci. U.S.A.">
        <title>The genome sequence of Clostridium tetani, the causative agent of tetanus disease.</title>
        <authorList>
            <person name="Brueggemann H."/>
            <person name="Baumer S."/>
            <person name="Fricke W.F."/>
            <person name="Wiezer A."/>
            <person name="Liesegang H."/>
            <person name="Decker I."/>
            <person name="Herzberg C."/>
            <person name="Martinez-Arias R."/>
            <person name="Merkl R."/>
            <person name="Henne A."/>
            <person name="Gottschalk G."/>
        </authorList>
    </citation>
    <scope>NUCLEOTIDE SEQUENCE [LARGE SCALE GENOMIC DNA]</scope>
    <source>
        <strain evidence="3">Massachusetts / E88</strain>
    </source>
</reference>
<proteinExistence type="predicted"/>
<keyword evidence="1" id="KW-1133">Transmembrane helix</keyword>
<keyword evidence="3" id="KW-1185">Reference proteome</keyword>
<dbReference type="EMBL" id="AE015927">
    <property type="protein sequence ID" value="AAO35925.1"/>
    <property type="molecule type" value="Genomic_DNA"/>
</dbReference>
<feature type="transmembrane region" description="Helical" evidence="1">
    <location>
        <begin position="31"/>
        <end position="50"/>
    </location>
</feature>
<dbReference type="HOGENOM" id="CLU_146572_0_0_9"/>
<organism evidence="2 3">
    <name type="scientific">Clostridium tetani (strain Massachusetts / E88)</name>
    <dbReference type="NCBI Taxonomy" id="212717"/>
    <lineage>
        <taxon>Bacteria</taxon>
        <taxon>Bacillati</taxon>
        <taxon>Bacillota</taxon>
        <taxon>Clostridia</taxon>
        <taxon>Eubacteriales</taxon>
        <taxon>Clostridiaceae</taxon>
        <taxon>Clostridium</taxon>
    </lineage>
</organism>